<feature type="compositionally biased region" description="Polar residues" evidence="1">
    <location>
        <begin position="175"/>
        <end position="192"/>
    </location>
</feature>
<name>A0A1Z5J9S1_FISSO</name>
<keyword evidence="3" id="KW-1185">Reference proteome</keyword>
<protein>
    <submittedName>
        <fullName evidence="2">Uncharacterized protein</fullName>
    </submittedName>
</protein>
<sequence length="192" mass="21645">MERIERMRPKRETTVESFVSLADAWNDLDVEDFEFSDNSENSADILEAITLANERIGGRVRFGSVRVQTHKVVLGDNPSCSKGAPMTLAWNPVLSDRFCSVEEFEELRGAPAAPRRVSAKTREGWLRTNGHSRASLIRATNEIVEIKHQRRETAEQQRPSTVERASATPPRRSQRTGSLDESPLEQSTVQRV</sequence>
<proteinExistence type="predicted"/>
<accession>A0A1Z5J9S1</accession>
<dbReference type="AlphaFoldDB" id="A0A1Z5J9S1"/>
<reference evidence="2 3" key="1">
    <citation type="journal article" date="2015" name="Plant Cell">
        <title>Oil accumulation by the oleaginous diatom Fistulifera solaris as revealed by the genome and transcriptome.</title>
        <authorList>
            <person name="Tanaka T."/>
            <person name="Maeda Y."/>
            <person name="Veluchamy A."/>
            <person name="Tanaka M."/>
            <person name="Abida H."/>
            <person name="Marechal E."/>
            <person name="Bowler C."/>
            <person name="Muto M."/>
            <person name="Sunaga Y."/>
            <person name="Tanaka M."/>
            <person name="Yoshino T."/>
            <person name="Taniguchi T."/>
            <person name="Fukuda Y."/>
            <person name="Nemoto M."/>
            <person name="Matsumoto M."/>
            <person name="Wong P.S."/>
            <person name="Aburatani S."/>
            <person name="Fujibuchi W."/>
        </authorList>
    </citation>
    <scope>NUCLEOTIDE SEQUENCE [LARGE SCALE GENOMIC DNA]</scope>
    <source>
        <strain evidence="2 3">JPCC DA0580</strain>
    </source>
</reference>
<evidence type="ECO:0000313" key="3">
    <source>
        <dbReference type="Proteomes" id="UP000198406"/>
    </source>
</evidence>
<organism evidence="2 3">
    <name type="scientific">Fistulifera solaris</name>
    <name type="common">Oleaginous diatom</name>
    <dbReference type="NCBI Taxonomy" id="1519565"/>
    <lineage>
        <taxon>Eukaryota</taxon>
        <taxon>Sar</taxon>
        <taxon>Stramenopiles</taxon>
        <taxon>Ochrophyta</taxon>
        <taxon>Bacillariophyta</taxon>
        <taxon>Bacillariophyceae</taxon>
        <taxon>Bacillariophycidae</taxon>
        <taxon>Naviculales</taxon>
        <taxon>Naviculaceae</taxon>
        <taxon>Fistulifera</taxon>
    </lineage>
</organism>
<comment type="caution">
    <text evidence="2">The sequence shown here is derived from an EMBL/GenBank/DDBJ whole genome shotgun (WGS) entry which is preliminary data.</text>
</comment>
<feature type="region of interest" description="Disordered" evidence="1">
    <location>
        <begin position="148"/>
        <end position="192"/>
    </location>
</feature>
<evidence type="ECO:0000256" key="1">
    <source>
        <dbReference type="SAM" id="MobiDB-lite"/>
    </source>
</evidence>
<dbReference type="Proteomes" id="UP000198406">
    <property type="component" value="Unassembled WGS sequence"/>
</dbReference>
<gene>
    <name evidence="2" type="ORF">FisN_2Lh590</name>
</gene>
<dbReference type="EMBL" id="BDSP01000021">
    <property type="protein sequence ID" value="GAX10558.1"/>
    <property type="molecule type" value="Genomic_DNA"/>
</dbReference>
<evidence type="ECO:0000313" key="2">
    <source>
        <dbReference type="EMBL" id="GAX10558.1"/>
    </source>
</evidence>
<dbReference type="OrthoDB" id="49105at2759"/>
<dbReference type="InParanoid" id="A0A1Z5J9S1"/>